<sequence length="563" mass="66242">MGSKINRGRQRKRWRDELQQYWDKVNWYMRARNLDIWRQHAEAFVLQWTDHDDDHDDDDDDDGDDNEDDLDKPSHHQRQEIIATFIVHEQRTLRPTRDISHDILPRRFVDHRLGETTKDGVFSNNEEKFRLPDVEEGGRTNTGRAHVVYTIAAEKDVTVQPIDPSTVRILPPEASADIWRTYYKCPLSALNELNYEPWTWNHEKEVELESLKDAYEEEIRNVIEDAKLRMEDLQAKVSELELYKYKKEQENELKMREECIRHESNLKLRIQELEGQLREEKTDCQSSRDLLIRAQMDLQELRQTHADDVGRLSKLLEDKDRQLTRLQNSVLGLEKQIRDKDSLLDSKGELLRTHEKLRRELEQLRIALQTNERDRDDLLSRNKQLDSEVKSLRRTLSRRSNDRHSAKTNPAVATGYTGEYNEEVEQLRRELLRYKMELSNREHNFNRVFSEKQPINTDGSYIKRSQPTFGGRNTSNQEGFTTLRLARERTYAGGGDTLANAYSEITGMHHNTRSVVSATSMSRRRNSDRILPQLLESNRIQKLVKPRPLPREILSGKEAAGAR</sequence>
<evidence type="ECO:0000313" key="3">
    <source>
        <dbReference type="EMBL" id="KAK2159696.1"/>
    </source>
</evidence>
<name>A0AAD9JVP8_9ANNE</name>
<feature type="coiled-coil region" evidence="1">
    <location>
        <begin position="201"/>
        <end position="290"/>
    </location>
</feature>
<dbReference type="AlphaFoldDB" id="A0AAD9JVP8"/>
<evidence type="ECO:0000256" key="2">
    <source>
        <dbReference type="SAM" id="MobiDB-lite"/>
    </source>
</evidence>
<dbReference type="EMBL" id="JAODUP010000148">
    <property type="protein sequence ID" value="KAK2159696.1"/>
    <property type="molecule type" value="Genomic_DNA"/>
</dbReference>
<dbReference type="Proteomes" id="UP001208570">
    <property type="component" value="Unassembled WGS sequence"/>
</dbReference>
<gene>
    <name evidence="3" type="ORF">LSH36_148g07025</name>
</gene>
<keyword evidence="1" id="KW-0175">Coiled coil</keyword>
<evidence type="ECO:0000256" key="1">
    <source>
        <dbReference type="SAM" id="Coils"/>
    </source>
</evidence>
<feature type="compositionally biased region" description="Acidic residues" evidence="2">
    <location>
        <begin position="52"/>
        <end position="70"/>
    </location>
</feature>
<protein>
    <submittedName>
        <fullName evidence="3">Uncharacterized protein</fullName>
    </submittedName>
</protein>
<organism evidence="3 4">
    <name type="scientific">Paralvinella palmiformis</name>
    <dbReference type="NCBI Taxonomy" id="53620"/>
    <lineage>
        <taxon>Eukaryota</taxon>
        <taxon>Metazoa</taxon>
        <taxon>Spiralia</taxon>
        <taxon>Lophotrochozoa</taxon>
        <taxon>Annelida</taxon>
        <taxon>Polychaeta</taxon>
        <taxon>Sedentaria</taxon>
        <taxon>Canalipalpata</taxon>
        <taxon>Terebellida</taxon>
        <taxon>Terebelliformia</taxon>
        <taxon>Alvinellidae</taxon>
        <taxon>Paralvinella</taxon>
    </lineage>
</organism>
<feature type="region of interest" description="Disordered" evidence="2">
    <location>
        <begin position="390"/>
        <end position="412"/>
    </location>
</feature>
<feature type="region of interest" description="Disordered" evidence="2">
    <location>
        <begin position="457"/>
        <end position="477"/>
    </location>
</feature>
<comment type="caution">
    <text evidence="3">The sequence shown here is derived from an EMBL/GenBank/DDBJ whole genome shotgun (WGS) entry which is preliminary data.</text>
</comment>
<proteinExistence type="predicted"/>
<reference evidence="3" key="1">
    <citation type="journal article" date="2023" name="Mol. Biol. Evol.">
        <title>Third-Generation Sequencing Reveals the Adaptive Role of the Epigenome in Three Deep-Sea Polychaetes.</title>
        <authorList>
            <person name="Perez M."/>
            <person name="Aroh O."/>
            <person name="Sun Y."/>
            <person name="Lan Y."/>
            <person name="Juniper S.K."/>
            <person name="Young C.R."/>
            <person name="Angers B."/>
            <person name="Qian P.Y."/>
        </authorList>
    </citation>
    <scope>NUCLEOTIDE SEQUENCE</scope>
    <source>
        <strain evidence="3">P08H-3</strain>
    </source>
</reference>
<feature type="region of interest" description="Disordered" evidence="2">
    <location>
        <begin position="52"/>
        <end position="76"/>
    </location>
</feature>
<keyword evidence="4" id="KW-1185">Reference proteome</keyword>
<accession>A0AAD9JVP8</accession>
<evidence type="ECO:0000313" key="4">
    <source>
        <dbReference type="Proteomes" id="UP001208570"/>
    </source>
</evidence>